<dbReference type="EMBL" id="UINC01089410">
    <property type="protein sequence ID" value="SVC40478.1"/>
    <property type="molecule type" value="Genomic_DNA"/>
</dbReference>
<gene>
    <name evidence="1" type="ORF">METZ01_LOCUS293332</name>
</gene>
<accession>A0A382LVB8</accession>
<protein>
    <recommendedName>
        <fullName evidence="2">AB hydrolase-1 domain-containing protein</fullName>
    </recommendedName>
</protein>
<dbReference type="InterPro" id="IPR029058">
    <property type="entry name" value="AB_hydrolase_fold"/>
</dbReference>
<sequence length="39" mass="4478">MPCLSYKIIGTGYPLVLLHGYLGGPSMWKFQEDELKNDY</sequence>
<reference evidence="1" key="1">
    <citation type="submission" date="2018-05" db="EMBL/GenBank/DDBJ databases">
        <authorList>
            <person name="Lanie J.A."/>
            <person name="Ng W.-L."/>
            <person name="Kazmierczak K.M."/>
            <person name="Andrzejewski T.M."/>
            <person name="Davidsen T.M."/>
            <person name="Wayne K.J."/>
            <person name="Tettelin H."/>
            <person name="Glass J.I."/>
            <person name="Rusch D."/>
            <person name="Podicherti R."/>
            <person name="Tsui H.-C.T."/>
            <person name="Winkler M.E."/>
        </authorList>
    </citation>
    <scope>NUCLEOTIDE SEQUENCE</scope>
</reference>
<name>A0A382LVB8_9ZZZZ</name>
<organism evidence="1">
    <name type="scientific">marine metagenome</name>
    <dbReference type="NCBI Taxonomy" id="408172"/>
    <lineage>
        <taxon>unclassified sequences</taxon>
        <taxon>metagenomes</taxon>
        <taxon>ecological metagenomes</taxon>
    </lineage>
</organism>
<dbReference type="AlphaFoldDB" id="A0A382LVB8"/>
<evidence type="ECO:0000313" key="1">
    <source>
        <dbReference type="EMBL" id="SVC40478.1"/>
    </source>
</evidence>
<dbReference type="SUPFAM" id="SSF53474">
    <property type="entry name" value="alpha/beta-Hydrolases"/>
    <property type="match status" value="1"/>
</dbReference>
<evidence type="ECO:0008006" key="2">
    <source>
        <dbReference type="Google" id="ProtNLM"/>
    </source>
</evidence>
<proteinExistence type="predicted"/>
<feature type="non-terminal residue" evidence="1">
    <location>
        <position position="39"/>
    </location>
</feature>